<protein>
    <submittedName>
        <fullName evidence="2">Uncharacterized protein</fullName>
    </submittedName>
</protein>
<dbReference type="AlphaFoldDB" id="A0A8H3IBR9"/>
<name>A0A8H3IBR9_9LECA</name>
<organism evidence="2 3">
    <name type="scientific">Alectoria fallacina</name>
    <dbReference type="NCBI Taxonomy" id="1903189"/>
    <lineage>
        <taxon>Eukaryota</taxon>
        <taxon>Fungi</taxon>
        <taxon>Dikarya</taxon>
        <taxon>Ascomycota</taxon>
        <taxon>Pezizomycotina</taxon>
        <taxon>Lecanoromycetes</taxon>
        <taxon>OSLEUM clade</taxon>
        <taxon>Lecanoromycetidae</taxon>
        <taxon>Lecanorales</taxon>
        <taxon>Lecanorineae</taxon>
        <taxon>Parmeliaceae</taxon>
        <taxon>Alectoria</taxon>
    </lineage>
</organism>
<proteinExistence type="predicted"/>
<evidence type="ECO:0000313" key="3">
    <source>
        <dbReference type="Proteomes" id="UP000664203"/>
    </source>
</evidence>
<keyword evidence="3" id="KW-1185">Reference proteome</keyword>
<evidence type="ECO:0000313" key="2">
    <source>
        <dbReference type="EMBL" id="CAF9907704.1"/>
    </source>
</evidence>
<feature type="region of interest" description="Disordered" evidence="1">
    <location>
        <begin position="103"/>
        <end position="127"/>
    </location>
</feature>
<dbReference type="Proteomes" id="UP000664203">
    <property type="component" value="Unassembled WGS sequence"/>
</dbReference>
<dbReference type="OrthoDB" id="10379926at2759"/>
<accession>A0A8H3IBR9</accession>
<dbReference type="EMBL" id="CAJPDR010000023">
    <property type="protein sequence ID" value="CAF9907704.1"/>
    <property type="molecule type" value="Genomic_DNA"/>
</dbReference>
<sequence>MWVPGRTDMIQYLSGRYPRAIYLQPKDKNYRGLFDDDTVGEISSDEVDDCGLAEVLERLDACAVAHEQLEALLTAARKLAEKSAVDARRAKYLQKINKKADRQEKCKEMEKRSVVYRPRPRTVGDPR</sequence>
<evidence type="ECO:0000256" key="1">
    <source>
        <dbReference type="SAM" id="MobiDB-lite"/>
    </source>
</evidence>
<comment type="caution">
    <text evidence="2">The sequence shown here is derived from an EMBL/GenBank/DDBJ whole genome shotgun (WGS) entry which is preliminary data.</text>
</comment>
<gene>
    <name evidence="2" type="ORF">ALECFALPRED_003768</name>
</gene>
<feature type="compositionally biased region" description="Basic and acidic residues" evidence="1">
    <location>
        <begin position="103"/>
        <end position="113"/>
    </location>
</feature>
<reference evidence="2" key="1">
    <citation type="submission" date="2021-03" db="EMBL/GenBank/DDBJ databases">
        <authorList>
            <person name="Tagirdzhanova G."/>
        </authorList>
    </citation>
    <scope>NUCLEOTIDE SEQUENCE</scope>
</reference>